<feature type="transmembrane region" description="Helical" evidence="1">
    <location>
        <begin position="509"/>
        <end position="531"/>
    </location>
</feature>
<feature type="transmembrane region" description="Helical" evidence="1">
    <location>
        <begin position="242"/>
        <end position="262"/>
    </location>
</feature>
<name>A0A2P2C056_9ZZZZ</name>
<feature type="transmembrane region" description="Helical" evidence="1">
    <location>
        <begin position="76"/>
        <end position="92"/>
    </location>
</feature>
<sequence>MIVVGVCLGLAGSAAAVAALASPVERLAAAELGAALGLQVAVVGVLSGEWVDFSVGYVGAVAISALAAAVAWRFRLVFLCVASACAAGLWWLSLVTQGVSTALDEPTFASMWAHGEVWPLVVAALVAIPAAIDRLPGELRVAALAVGLSVLALAVGLTTSGNSLTTVATTALGILTVATLAAWFAPRTWGWSAIGALLGAAVPVGLTWVILTTEAIDRLVAEPWTIGAWSTVTGPAPAASPLLVLPSALLLTAAAASSLRLVRSSPATGSLHPALASPAVALVAVSVATATALYPSPRWAVVAVLLAGTALAWLLAARRVSGRLVAATLGALGLASALPSSGVTLAALAVTTALAVADDVRQRDDRWQVAPATTIVLLAGLLWTGGHLLDIDHEWAAAAVITVTLALCAWRPIAGYEIAAAAVSLTAIGVGSPDATWLAVHLTLAGALVSISSLLHRRRDLGLIGGGLLFLATWVRLADLGVTTVEAYTMPLALTLVGFGLLRMHRDQAGSLTSLSPGLGLLVVPSLLVALVEPVSLRALLVGLGCAALVVAGASLRWSAPLVVGAAAGLLLVLREAAYAQLLQQWVVIGLVGVLLTVAGVTWETRVRELRLATGYLRRLR</sequence>
<feature type="transmembrane region" description="Helical" evidence="1">
    <location>
        <begin position="112"/>
        <end position="132"/>
    </location>
</feature>
<proteinExistence type="predicted"/>
<feature type="transmembrane region" description="Helical" evidence="1">
    <location>
        <begin position="586"/>
        <end position="603"/>
    </location>
</feature>
<keyword evidence="1" id="KW-0472">Membrane</keyword>
<feature type="transmembrane region" description="Helical" evidence="1">
    <location>
        <begin position="164"/>
        <end position="184"/>
    </location>
</feature>
<protein>
    <submittedName>
        <fullName evidence="2">Uncharacterized protein</fullName>
    </submittedName>
</protein>
<dbReference type="InterPro" id="IPR058062">
    <property type="entry name" value="SCO7613_C"/>
</dbReference>
<feature type="transmembrane region" description="Helical" evidence="1">
    <location>
        <begin position="537"/>
        <end position="555"/>
    </location>
</feature>
<gene>
    <name evidence="2" type="ORF">NOCA2250010</name>
</gene>
<evidence type="ECO:0000256" key="1">
    <source>
        <dbReference type="SAM" id="Phobius"/>
    </source>
</evidence>
<dbReference type="EMBL" id="CZKA01000018">
    <property type="protein sequence ID" value="CUR55364.1"/>
    <property type="molecule type" value="Genomic_DNA"/>
</dbReference>
<accession>A0A2P2C056</accession>
<feature type="transmembrane region" description="Helical" evidence="1">
    <location>
        <begin position="274"/>
        <end position="293"/>
    </location>
</feature>
<reference evidence="2" key="1">
    <citation type="submission" date="2015-08" db="EMBL/GenBank/DDBJ databases">
        <authorList>
            <person name="Babu N.S."/>
            <person name="Beckwith C.J."/>
            <person name="Beseler K.G."/>
            <person name="Brison A."/>
            <person name="Carone J.V."/>
            <person name="Caskin T.P."/>
            <person name="Diamond M."/>
            <person name="Durham M.E."/>
            <person name="Foxe J.M."/>
            <person name="Go M."/>
            <person name="Henderson B.A."/>
            <person name="Jones I.B."/>
            <person name="McGettigan J.A."/>
            <person name="Micheletti S.J."/>
            <person name="Nasrallah M.E."/>
            <person name="Ortiz D."/>
            <person name="Piller C.R."/>
            <person name="Privatt S.R."/>
            <person name="Schneider S.L."/>
            <person name="Sharp S."/>
            <person name="Smith T.C."/>
            <person name="Stanton J.D."/>
            <person name="Ullery H.E."/>
            <person name="Wilson R.J."/>
            <person name="Serrano M.G."/>
            <person name="Buck G."/>
            <person name="Lee V."/>
            <person name="Wang Y."/>
            <person name="Carvalho R."/>
            <person name="Voegtly L."/>
            <person name="Shi R."/>
            <person name="Duckworth R."/>
            <person name="Johnson A."/>
            <person name="Loviza R."/>
            <person name="Walstead R."/>
            <person name="Shah Z."/>
            <person name="Kiflezghi M."/>
            <person name="Wade K."/>
            <person name="Ball S.L."/>
            <person name="Bradley K.W."/>
            <person name="Asai D.J."/>
            <person name="Bowman C.A."/>
            <person name="Russell D.A."/>
            <person name="Pope W.H."/>
            <person name="Jacobs-Sera D."/>
            <person name="Hendrix R.W."/>
            <person name="Hatfull G.F."/>
        </authorList>
    </citation>
    <scope>NUCLEOTIDE SEQUENCE</scope>
</reference>
<keyword evidence="1" id="KW-0812">Transmembrane</keyword>
<feature type="transmembrane region" description="Helical" evidence="1">
    <location>
        <begin position="299"/>
        <end position="317"/>
    </location>
</feature>
<feature type="transmembrane region" description="Helical" evidence="1">
    <location>
        <begin position="50"/>
        <end position="69"/>
    </location>
</feature>
<feature type="transmembrane region" description="Helical" evidence="1">
    <location>
        <begin position="369"/>
        <end position="389"/>
    </location>
</feature>
<feature type="transmembrane region" description="Helical" evidence="1">
    <location>
        <begin position="139"/>
        <end position="158"/>
    </location>
</feature>
<feature type="transmembrane region" description="Helical" evidence="1">
    <location>
        <begin position="396"/>
        <end position="415"/>
    </location>
</feature>
<feature type="transmembrane region" description="Helical" evidence="1">
    <location>
        <begin position="324"/>
        <end position="357"/>
    </location>
</feature>
<feature type="transmembrane region" description="Helical" evidence="1">
    <location>
        <begin position="191"/>
        <end position="211"/>
    </location>
</feature>
<dbReference type="NCBIfam" id="NF047321">
    <property type="entry name" value="SCO7613_CTERM"/>
    <property type="match status" value="1"/>
</dbReference>
<feature type="transmembrane region" description="Helical" evidence="1">
    <location>
        <begin position="461"/>
        <end position="478"/>
    </location>
</feature>
<feature type="transmembrane region" description="Helical" evidence="1">
    <location>
        <begin position="435"/>
        <end position="454"/>
    </location>
</feature>
<organism evidence="2">
    <name type="scientific">metagenome</name>
    <dbReference type="NCBI Taxonomy" id="256318"/>
    <lineage>
        <taxon>unclassified sequences</taxon>
        <taxon>metagenomes</taxon>
    </lineage>
</organism>
<dbReference type="AlphaFoldDB" id="A0A2P2C056"/>
<keyword evidence="1" id="KW-1133">Transmembrane helix</keyword>
<evidence type="ECO:0000313" key="2">
    <source>
        <dbReference type="EMBL" id="CUR55364.1"/>
    </source>
</evidence>